<keyword evidence="3" id="KW-1185">Reference proteome</keyword>
<sequence length="190" mass="21992">MFDLPKNGLRLRAFRVGDLDDIMCMENDKDMAPLMFQHFTVPKGEERRQSWKDGIENHAEMWCTIETIPQGSAGDEKEEKNPEFVGFAALWPMKERGERITTFAIGLVKEFWGRGYGTEVTRFMVGYAFQHLNMHRITLGVFQGNGRAIAVYQKCGFVVEANQRKAHWVNGDWEDVVIMGILREDWINSR</sequence>
<dbReference type="PANTHER" id="PTHR43415:SF3">
    <property type="entry name" value="GNAT-FAMILY ACETYLTRANSFERASE"/>
    <property type="match status" value="1"/>
</dbReference>
<organism evidence="2 3">
    <name type="scientific">Hebeloma cylindrosporum</name>
    <dbReference type="NCBI Taxonomy" id="76867"/>
    <lineage>
        <taxon>Eukaryota</taxon>
        <taxon>Fungi</taxon>
        <taxon>Dikarya</taxon>
        <taxon>Basidiomycota</taxon>
        <taxon>Agaricomycotina</taxon>
        <taxon>Agaricomycetes</taxon>
        <taxon>Agaricomycetidae</taxon>
        <taxon>Agaricales</taxon>
        <taxon>Agaricineae</taxon>
        <taxon>Hymenogastraceae</taxon>
        <taxon>Hebeloma</taxon>
    </lineage>
</organism>
<dbReference type="PANTHER" id="PTHR43415">
    <property type="entry name" value="SPERMIDINE N(1)-ACETYLTRANSFERASE"/>
    <property type="match status" value="1"/>
</dbReference>
<dbReference type="OrthoDB" id="630895at2759"/>
<dbReference type="Pfam" id="PF13302">
    <property type="entry name" value="Acetyltransf_3"/>
    <property type="match status" value="1"/>
</dbReference>
<proteinExistence type="predicted"/>
<dbReference type="AlphaFoldDB" id="A0A0C3C097"/>
<evidence type="ECO:0000259" key="1">
    <source>
        <dbReference type="PROSITE" id="PS51186"/>
    </source>
</evidence>
<evidence type="ECO:0000313" key="2">
    <source>
        <dbReference type="EMBL" id="KIM42300.1"/>
    </source>
</evidence>
<protein>
    <recommendedName>
        <fullName evidence="1">N-acetyltransferase domain-containing protein</fullName>
    </recommendedName>
</protein>
<dbReference type="CDD" id="cd04301">
    <property type="entry name" value="NAT_SF"/>
    <property type="match status" value="1"/>
</dbReference>
<name>A0A0C3C097_HEBCY</name>
<dbReference type="GO" id="GO:0016747">
    <property type="term" value="F:acyltransferase activity, transferring groups other than amino-acyl groups"/>
    <property type="evidence" value="ECO:0007669"/>
    <property type="project" value="InterPro"/>
</dbReference>
<dbReference type="EMBL" id="KN831778">
    <property type="protein sequence ID" value="KIM42300.1"/>
    <property type="molecule type" value="Genomic_DNA"/>
</dbReference>
<accession>A0A0C3C097</accession>
<reference evidence="3" key="2">
    <citation type="submission" date="2015-01" db="EMBL/GenBank/DDBJ databases">
        <title>Evolutionary Origins and Diversification of the Mycorrhizal Mutualists.</title>
        <authorList>
            <consortium name="DOE Joint Genome Institute"/>
            <consortium name="Mycorrhizal Genomics Consortium"/>
            <person name="Kohler A."/>
            <person name="Kuo A."/>
            <person name="Nagy L.G."/>
            <person name="Floudas D."/>
            <person name="Copeland A."/>
            <person name="Barry K.W."/>
            <person name="Cichocki N."/>
            <person name="Veneault-Fourrey C."/>
            <person name="LaButti K."/>
            <person name="Lindquist E.A."/>
            <person name="Lipzen A."/>
            <person name="Lundell T."/>
            <person name="Morin E."/>
            <person name="Murat C."/>
            <person name="Riley R."/>
            <person name="Ohm R."/>
            <person name="Sun H."/>
            <person name="Tunlid A."/>
            <person name="Henrissat B."/>
            <person name="Grigoriev I.V."/>
            <person name="Hibbett D.S."/>
            <person name="Martin F."/>
        </authorList>
    </citation>
    <scope>NUCLEOTIDE SEQUENCE [LARGE SCALE GENOMIC DNA]</scope>
    <source>
        <strain evidence="3">h7</strain>
    </source>
</reference>
<reference evidence="2 3" key="1">
    <citation type="submission" date="2014-04" db="EMBL/GenBank/DDBJ databases">
        <authorList>
            <consortium name="DOE Joint Genome Institute"/>
            <person name="Kuo A."/>
            <person name="Gay G."/>
            <person name="Dore J."/>
            <person name="Kohler A."/>
            <person name="Nagy L.G."/>
            <person name="Floudas D."/>
            <person name="Copeland A."/>
            <person name="Barry K.W."/>
            <person name="Cichocki N."/>
            <person name="Veneault-Fourrey C."/>
            <person name="LaButti K."/>
            <person name="Lindquist E.A."/>
            <person name="Lipzen A."/>
            <person name="Lundell T."/>
            <person name="Morin E."/>
            <person name="Murat C."/>
            <person name="Sun H."/>
            <person name="Tunlid A."/>
            <person name="Henrissat B."/>
            <person name="Grigoriev I.V."/>
            <person name="Hibbett D.S."/>
            <person name="Martin F."/>
            <person name="Nordberg H.P."/>
            <person name="Cantor M.N."/>
            <person name="Hua S.X."/>
        </authorList>
    </citation>
    <scope>NUCLEOTIDE SEQUENCE [LARGE SCALE GENOMIC DNA]</scope>
    <source>
        <strain evidence="3">h7</strain>
    </source>
</reference>
<dbReference type="InterPro" id="IPR016181">
    <property type="entry name" value="Acyl_CoA_acyltransferase"/>
</dbReference>
<dbReference type="PROSITE" id="PS51186">
    <property type="entry name" value="GNAT"/>
    <property type="match status" value="1"/>
</dbReference>
<gene>
    <name evidence="2" type="ORF">M413DRAFT_444727</name>
</gene>
<feature type="domain" description="N-acetyltransferase" evidence="1">
    <location>
        <begin position="9"/>
        <end position="184"/>
    </location>
</feature>
<dbReference type="Proteomes" id="UP000053424">
    <property type="component" value="Unassembled WGS sequence"/>
</dbReference>
<dbReference type="SUPFAM" id="SSF55729">
    <property type="entry name" value="Acyl-CoA N-acyltransferases (Nat)"/>
    <property type="match status" value="1"/>
</dbReference>
<dbReference type="Gene3D" id="3.40.630.30">
    <property type="match status" value="1"/>
</dbReference>
<dbReference type="HOGENOM" id="CLU_013985_3_2_1"/>
<evidence type="ECO:0000313" key="3">
    <source>
        <dbReference type="Proteomes" id="UP000053424"/>
    </source>
</evidence>
<dbReference type="InterPro" id="IPR000182">
    <property type="entry name" value="GNAT_dom"/>
</dbReference>